<comment type="caution">
    <text evidence="2">The sequence shown here is derived from an EMBL/GenBank/DDBJ whole genome shotgun (WGS) entry which is preliminary data.</text>
</comment>
<dbReference type="Pfam" id="PF20700">
    <property type="entry name" value="Mutator"/>
    <property type="match status" value="1"/>
</dbReference>
<reference evidence="2 3" key="1">
    <citation type="submission" date="2019-05" db="EMBL/GenBank/DDBJ databases">
        <title>Another draft genome of Portunus trituberculatus and its Hox gene families provides insights of decapod evolution.</title>
        <authorList>
            <person name="Jeong J.-H."/>
            <person name="Song I."/>
            <person name="Kim S."/>
            <person name="Choi T."/>
            <person name="Kim D."/>
            <person name="Ryu S."/>
            <person name="Kim W."/>
        </authorList>
    </citation>
    <scope>NUCLEOTIDE SEQUENCE [LARGE SCALE GENOMIC DNA]</scope>
    <source>
        <tissue evidence="2">Muscle</tissue>
    </source>
</reference>
<feature type="domain" description="Mutator-like transposase" evidence="1">
    <location>
        <begin position="1"/>
        <end position="164"/>
    </location>
</feature>
<dbReference type="InterPro" id="IPR049012">
    <property type="entry name" value="Mutator_transp_dom"/>
</dbReference>
<proteinExistence type="predicted"/>
<gene>
    <name evidence="2" type="ORF">E2C01_002740</name>
</gene>
<evidence type="ECO:0000313" key="3">
    <source>
        <dbReference type="Proteomes" id="UP000324222"/>
    </source>
</evidence>
<name>A0A5B7CK92_PORTR</name>
<evidence type="ECO:0000313" key="2">
    <source>
        <dbReference type="EMBL" id="MPC10112.1"/>
    </source>
</evidence>
<keyword evidence="3" id="KW-1185">Reference proteome</keyword>
<dbReference type="OrthoDB" id="6374276at2759"/>
<dbReference type="AlphaFoldDB" id="A0A5B7CK92"/>
<dbReference type="Proteomes" id="UP000324222">
    <property type="component" value="Unassembled WGS sequence"/>
</dbReference>
<organism evidence="2 3">
    <name type="scientific">Portunus trituberculatus</name>
    <name type="common">Swimming crab</name>
    <name type="synonym">Neptunus trituberculatus</name>
    <dbReference type="NCBI Taxonomy" id="210409"/>
    <lineage>
        <taxon>Eukaryota</taxon>
        <taxon>Metazoa</taxon>
        <taxon>Ecdysozoa</taxon>
        <taxon>Arthropoda</taxon>
        <taxon>Crustacea</taxon>
        <taxon>Multicrustacea</taxon>
        <taxon>Malacostraca</taxon>
        <taxon>Eumalacostraca</taxon>
        <taxon>Eucarida</taxon>
        <taxon>Decapoda</taxon>
        <taxon>Pleocyemata</taxon>
        <taxon>Brachyura</taxon>
        <taxon>Eubrachyura</taxon>
        <taxon>Portunoidea</taxon>
        <taxon>Portunidae</taxon>
        <taxon>Portuninae</taxon>
        <taxon>Portunus</taxon>
    </lineage>
</organism>
<sequence length="216" mass="24761">MNYEGTSGGMEAAAALRMWGRSLHHNMRYIHFVSDGDSSAFKVVKGSNNGEGPYGKEHVIEKWDCINHVAKRLGIGLRNLRTDTYIEVGKDGSRKRRSVLGGKNKLTDKTIDRLQHYFKQSIKRKVNTTEKAMRDEIMSSFYHHSSSDDKHNHELCPKGEDSWCFYQAALAKGEMPPSHSEINFLLSLPPEQLELVKEVYTRLTTDEMMKRCHPKF</sequence>
<protein>
    <recommendedName>
        <fullName evidence="1">Mutator-like transposase domain-containing protein</fullName>
    </recommendedName>
</protein>
<accession>A0A5B7CK92</accession>
<dbReference type="EMBL" id="VSRR010000101">
    <property type="protein sequence ID" value="MPC10112.1"/>
    <property type="molecule type" value="Genomic_DNA"/>
</dbReference>
<evidence type="ECO:0000259" key="1">
    <source>
        <dbReference type="Pfam" id="PF20700"/>
    </source>
</evidence>